<dbReference type="PANTHER" id="PTHR30143">
    <property type="entry name" value="ACID HYDRATASE"/>
    <property type="match status" value="1"/>
</dbReference>
<evidence type="ECO:0000313" key="5">
    <source>
        <dbReference type="EMBL" id="PFG71547.1"/>
    </source>
</evidence>
<reference evidence="5 6" key="2">
    <citation type="submission" date="2017-10" db="EMBL/GenBank/DDBJ databases">
        <title>Bacterial endophytes that colonize and modify switchgrass growth.</title>
        <authorList>
            <person name="Debolt S."/>
        </authorList>
    </citation>
    <scope>NUCLEOTIDE SEQUENCE [LARGE SCALE GENOMIC DNA]</scope>
    <source>
        <strain evidence="5 6">A2-S9</strain>
    </source>
</reference>
<dbReference type="AlphaFoldDB" id="A0A7Z1K4S1"/>
<evidence type="ECO:0000259" key="4">
    <source>
        <dbReference type="Pfam" id="PF01557"/>
    </source>
</evidence>
<dbReference type="RefSeq" id="WP_098479427.1">
    <property type="nucleotide sequence ID" value="NZ_PDJN01000001.1"/>
</dbReference>
<dbReference type="GO" id="GO:0005737">
    <property type="term" value="C:cytoplasm"/>
    <property type="evidence" value="ECO:0007669"/>
    <property type="project" value="TreeGrafter"/>
</dbReference>
<organism evidence="5 6">
    <name type="scientific">Pseudomonas poae</name>
    <dbReference type="NCBI Taxonomy" id="200451"/>
    <lineage>
        <taxon>Bacteria</taxon>
        <taxon>Pseudomonadati</taxon>
        <taxon>Pseudomonadota</taxon>
        <taxon>Gammaproteobacteria</taxon>
        <taxon>Pseudomonadales</taxon>
        <taxon>Pseudomonadaceae</taxon>
        <taxon>Pseudomonas</taxon>
    </lineage>
</organism>
<dbReference type="InterPro" id="IPR036663">
    <property type="entry name" value="Fumarylacetoacetase_C_sf"/>
</dbReference>
<evidence type="ECO:0000256" key="2">
    <source>
        <dbReference type="ARBA" id="ARBA00022797"/>
    </source>
</evidence>
<dbReference type="GO" id="GO:0008684">
    <property type="term" value="F:2-oxopent-4-enoate hydratase activity"/>
    <property type="evidence" value="ECO:0007669"/>
    <property type="project" value="TreeGrafter"/>
</dbReference>
<comment type="caution">
    <text evidence="5">The sequence shown here is derived from an EMBL/GenBank/DDBJ whole genome shotgun (WGS) entry which is preliminary data.</text>
</comment>
<evidence type="ECO:0000313" key="6">
    <source>
        <dbReference type="Proteomes" id="UP000221580"/>
    </source>
</evidence>
<evidence type="ECO:0000256" key="1">
    <source>
        <dbReference type="ARBA" id="ARBA00010715"/>
    </source>
</evidence>
<accession>A0A7Z1K4S1</accession>
<proteinExistence type="inferred from homology"/>
<protein>
    <submittedName>
        <fullName evidence="5">2-keto-4-pentenoate hydratase</fullName>
    </submittedName>
</protein>
<feature type="domain" description="Fumarylacetoacetase-like C-terminal" evidence="4">
    <location>
        <begin position="83"/>
        <end position="228"/>
    </location>
</feature>
<sequence length="259" mass="27388">MSIDTGVLSQLDQATHAVQAIAPLAPEALDLRGGYALQRQALDARLAAGEQFSGWKIAFAGSAAQRRFGIDEPVYGGLTDAMCVQPNTAVALSRLIQPKLEIEVAIVLGRSLAPGDYSDEQILDAIAEVAPAFEIADCRWQGWAFGVGAFLADNAAAGLYCLGPRSAFDAVAHTHVAYRLECAGALCGEGDTEGREDSPLTNLCWLVRRLLADGQPVEAGQVVLSGALLAPMDIQPATYRLQMFGTELALLFTADTTPV</sequence>
<dbReference type="Pfam" id="PF01557">
    <property type="entry name" value="FAA_hydrolase"/>
    <property type="match status" value="1"/>
</dbReference>
<dbReference type="EMBL" id="PDJN01000001">
    <property type="protein sequence ID" value="PFG71547.1"/>
    <property type="molecule type" value="Genomic_DNA"/>
</dbReference>
<dbReference type="Proteomes" id="UP000221580">
    <property type="component" value="Unassembled WGS sequence"/>
</dbReference>
<dbReference type="Gene3D" id="3.90.850.10">
    <property type="entry name" value="Fumarylacetoacetase-like, C-terminal domain"/>
    <property type="match status" value="1"/>
</dbReference>
<dbReference type="InterPro" id="IPR050772">
    <property type="entry name" value="Hydratase-Decarb/MhpD_sf"/>
</dbReference>
<dbReference type="PANTHER" id="PTHR30143:SF0">
    <property type="entry name" value="2-KETO-4-PENTENOATE HYDRATASE"/>
    <property type="match status" value="1"/>
</dbReference>
<gene>
    <name evidence="5" type="ORF">DM05_1906</name>
</gene>
<evidence type="ECO:0000256" key="3">
    <source>
        <dbReference type="ARBA" id="ARBA00023239"/>
    </source>
</evidence>
<name>A0A7Z1K4S1_9PSED</name>
<keyword evidence="3" id="KW-0456">Lyase</keyword>
<reference evidence="5 6" key="1">
    <citation type="submission" date="2017-09" db="EMBL/GenBank/DDBJ databases">
        <authorList>
            <person name="DeBolt S."/>
            <person name="Huntemann M."/>
            <person name="Clum A."/>
            <person name="Pillay M."/>
            <person name="Palaniappan K."/>
            <person name="Varghese N."/>
            <person name="Mikhailova N."/>
            <person name="Stamatis D."/>
            <person name="Reddy T."/>
            <person name="Daum C."/>
            <person name="Shapiro N."/>
            <person name="Ivanova N."/>
            <person name="Kyrpides N."/>
            <person name="Woyke T."/>
        </authorList>
    </citation>
    <scope>NUCLEOTIDE SEQUENCE [LARGE SCALE GENOMIC DNA]</scope>
    <source>
        <strain evidence="5 6">A2-S9</strain>
    </source>
</reference>
<comment type="similarity">
    <text evidence="1">Belongs to the hydratase/decarboxylase family.</text>
</comment>
<dbReference type="SUPFAM" id="SSF56529">
    <property type="entry name" value="FAH"/>
    <property type="match status" value="1"/>
</dbReference>
<dbReference type="InterPro" id="IPR011234">
    <property type="entry name" value="Fumarylacetoacetase-like_C"/>
</dbReference>
<keyword evidence="2" id="KW-0058">Aromatic hydrocarbons catabolism</keyword>